<organism evidence="3 4">
    <name type="scientific">Rhodotorula graminis (strain WP1)</name>
    <dbReference type="NCBI Taxonomy" id="578459"/>
    <lineage>
        <taxon>Eukaryota</taxon>
        <taxon>Fungi</taxon>
        <taxon>Dikarya</taxon>
        <taxon>Basidiomycota</taxon>
        <taxon>Pucciniomycotina</taxon>
        <taxon>Microbotryomycetes</taxon>
        <taxon>Sporidiobolales</taxon>
        <taxon>Sporidiobolaceae</taxon>
        <taxon>Rhodotorula</taxon>
    </lineage>
</organism>
<evidence type="ECO:0000256" key="2">
    <source>
        <dbReference type="RuleBase" id="RU363116"/>
    </source>
</evidence>
<dbReference type="RefSeq" id="XP_018272449.1">
    <property type="nucleotide sequence ID" value="XM_018419202.1"/>
</dbReference>
<keyword evidence="4" id="KW-1185">Reference proteome</keyword>
<dbReference type="AlphaFoldDB" id="A0A194S7C3"/>
<dbReference type="OMA" id="AGFWDWT"/>
<dbReference type="OrthoDB" id="191150at2759"/>
<dbReference type="EMBL" id="KQ474076">
    <property type="protein sequence ID" value="KPV76400.1"/>
    <property type="molecule type" value="Genomic_DNA"/>
</dbReference>
<accession>A0A194S7C3</accession>
<evidence type="ECO:0000313" key="4">
    <source>
        <dbReference type="Proteomes" id="UP000053890"/>
    </source>
</evidence>
<dbReference type="GO" id="GO:0017128">
    <property type="term" value="F:phospholipid scramblase activity"/>
    <property type="evidence" value="ECO:0007669"/>
    <property type="project" value="InterPro"/>
</dbReference>
<protein>
    <recommendedName>
        <fullName evidence="2">Phospholipid scramblase</fullName>
    </recommendedName>
</protein>
<dbReference type="InterPro" id="IPR025659">
    <property type="entry name" value="Tubby-like_C"/>
</dbReference>
<reference evidence="3 4" key="1">
    <citation type="journal article" date="2015" name="Front. Microbiol.">
        <title>Genome sequence of the plant growth promoting endophytic yeast Rhodotorula graminis WP1.</title>
        <authorList>
            <person name="Firrincieli A."/>
            <person name="Otillar R."/>
            <person name="Salamov A."/>
            <person name="Schmutz J."/>
            <person name="Khan Z."/>
            <person name="Redman R.S."/>
            <person name="Fleck N.D."/>
            <person name="Lindquist E."/>
            <person name="Grigoriev I.V."/>
            <person name="Doty S.L."/>
        </authorList>
    </citation>
    <scope>NUCLEOTIDE SEQUENCE [LARGE SCALE GENOMIC DNA]</scope>
    <source>
        <strain evidence="3 4">WP1</strain>
    </source>
</reference>
<name>A0A194S7C3_RHOGW</name>
<evidence type="ECO:0000256" key="1">
    <source>
        <dbReference type="ARBA" id="ARBA00005350"/>
    </source>
</evidence>
<dbReference type="Proteomes" id="UP000053890">
    <property type="component" value="Unassembled WGS sequence"/>
</dbReference>
<dbReference type="GeneID" id="28979648"/>
<feature type="non-terminal residue" evidence="3">
    <location>
        <position position="171"/>
    </location>
</feature>
<evidence type="ECO:0000313" key="3">
    <source>
        <dbReference type="EMBL" id="KPV76400.1"/>
    </source>
</evidence>
<dbReference type="SUPFAM" id="SSF54518">
    <property type="entry name" value="Tubby C-terminal domain-like"/>
    <property type="match status" value="1"/>
</dbReference>
<dbReference type="Pfam" id="PF03803">
    <property type="entry name" value="Scramblase"/>
    <property type="match status" value="1"/>
</dbReference>
<sequence length="171" mass="19721">LLSQPTIIVARQIEPLNIFLGWEQANRYQLNAPDGAILGYLLEEEASVVSTMSRQLLRTHRPFRAIVMSPAGDVLLRIRRPFSWINSRIYVIGEAQQEWALMRRRYNLFLRRGGPDGDEFDQFGRIDSGFLAWDFTVRDEANAPIGKIDRNFVGFAQELFTDTGQYALHFE</sequence>
<feature type="non-terminal residue" evidence="3">
    <location>
        <position position="1"/>
    </location>
</feature>
<proteinExistence type="inferred from homology"/>
<comment type="similarity">
    <text evidence="1 2">Belongs to the phospholipid scramblase family.</text>
</comment>
<dbReference type="GO" id="GO:0005886">
    <property type="term" value="C:plasma membrane"/>
    <property type="evidence" value="ECO:0007669"/>
    <property type="project" value="TreeGrafter"/>
</dbReference>
<gene>
    <name evidence="3" type="ORF">RHOBADRAFT_7793</name>
</gene>
<dbReference type="PANTHER" id="PTHR23248:SF9">
    <property type="entry name" value="PHOSPHOLIPID SCRAMBLASE"/>
    <property type="match status" value="1"/>
</dbReference>
<dbReference type="PANTHER" id="PTHR23248">
    <property type="entry name" value="PHOSPHOLIPID SCRAMBLASE-RELATED"/>
    <property type="match status" value="1"/>
</dbReference>
<dbReference type="InterPro" id="IPR005552">
    <property type="entry name" value="Scramblase"/>
</dbReference>